<reference evidence="1" key="1">
    <citation type="submission" date="2020-05" db="EMBL/GenBank/DDBJ databases">
        <authorList>
            <person name="Chiriac C."/>
            <person name="Salcher M."/>
            <person name="Ghai R."/>
            <person name="Kavagutti S V."/>
        </authorList>
    </citation>
    <scope>NUCLEOTIDE SEQUENCE</scope>
</reference>
<dbReference type="Gene3D" id="3.30.40.220">
    <property type="match status" value="1"/>
</dbReference>
<sequence length="289" mass="32654">MYIIVRSDIAPGLQLAQSCHANMPILSYKDMRTNIIGQKFNRLLVIREDGKYKNGAKTYFCQCECGGTNITSASHLRHGDVKSCGCLSKEFGAIIGKASKADMTGKSFGRLTVISEEKERSKNGTVYWNCRCICGNIIIVLGTNLRRSTRSCGCLIKEAMAKTARKNRSICPWSVDRNHYYLGAKQRNLEFNISVEDFMQLSILPCFYCGKEPNMQCFAAELREVGVLKNGIDRVDSTIGYMLSNCVSCCTRCNFEKSNQSYSDFIENTRRRYEYLKSKNLLKDQNDIG</sequence>
<protein>
    <submittedName>
        <fullName evidence="1">Uncharacterized protein</fullName>
    </submittedName>
</protein>
<proteinExistence type="predicted"/>
<dbReference type="PROSITE" id="PS51257">
    <property type="entry name" value="PROKAR_LIPOPROTEIN"/>
    <property type="match status" value="1"/>
</dbReference>
<dbReference type="EMBL" id="LR797252">
    <property type="protein sequence ID" value="CAB4197007.1"/>
    <property type="molecule type" value="Genomic_DNA"/>
</dbReference>
<name>A0A6J5RRU4_9CAUD</name>
<gene>
    <name evidence="1" type="ORF">UFOVP1290_527</name>
</gene>
<accession>A0A6J5RRU4</accession>
<evidence type="ECO:0000313" key="1">
    <source>
        <dbReference type="EMBL" id="CAB4197007.1"/>
    </source>
</evidence>
<organism evidence="1">
    <name type="scientific">uncultured Caudovirales phage</name>
    <dbReference type="NCBI Taxonomy" id="2100421"/>
    <lineage>
        <taxon>Viruses</taxon>
        <taxon>Duplodnaviria</taxon>
        <taxon>Heunggongvirae</taxon>
        <taxon>Uroviricota</taxon>
        <taxon>Caudoviricetes</taxon>
        <taxon>Peduoviridae</taxon>
        <taxon>Maltschvirus</taxon>
        <taxon>Maltschvirus maltsch</taxon>
    </lineage>
</organism>